<evidence type="ECO:0000313" key="3">
    <source>
        <dbReference type="Proteomes" id="UP001500582"/>
    </source>
</evidence>
<dbReference type="InterPro" id="IPR003741">
    <property type="entry name" value="LUD_dom"/>
</dbReference>
<gene>
    <name evidence="2" type="ORF">GCM10023149_00620</name>
</gene>
<sequence length="192" mass="20939">MNSRDKILQDILKNQPEPTILPEGVIFGFADADPVSKFITTAQTIGAKVYEVNQLEEIAPQIAELFDKEGRIVSVVEGVNIGEPYAAAVPHTFEDVNVAIIRGHFGVAENGAIWVTEDVLGHRALPFICQHLVLIIEKSKIVRLMQDAYEIIADSDYGYSAFIAGPSKTADIEQSLVIGAHGPRSLSIFLLP</sequence>
<comment type="caution">
    <text evidence="2">The sequence shown here is derived from an EMBL/GenBank/DDBJ whole genome shotgun (WGS) entry which is preliminary data.</text>
</comment>
<protein>
    <submittedName>
        <fullName evidence="2">LUD domain-containing protein</fullName>
    </submittedName>
</protein>
<keyword evidence="3" id="KW-1185">Reference proteome</keyword>
<dbReference type="InterPro" id="IPR037171">
    <property type="entry name" value="NagB/RpiA_transferase-like"/>
</dbReference>
<evidence type="ECO:0000259" key="1">
    <source>
        <dbReference type="Pfam" id="PF02589"/>
    </source>
</evidence>
<feature type="domain" description="LUD" evidence="1">
    <location>
        <begin position="92"/>
        <end position="190"/>
    </location>
</feature>
<proteinExistence type="predicted"/>
<dbReference type="Gene3D" id="3.40.50.10420">
    <property type="entry name" value="NagB/RpiA/CoA transferase-like"/>
    <property type="match status" value="1"/>
</dbReference>
<dbReference type="SUPFAM" id="SSF100950">
    <property type="entry name" value="NagB/RpiA/CoA transferase-like"/>
    <property type="match status" value="1"/>
</dbReference>
<accession>A0ABP8FMV2</accession>
<dbReference type="PANTHER" id="PTHR43682">
    <property type="entry name" value="LACTATE UTILIZATION PROTEIN C"/>
    <property type="match status" value="1"/>
</dbReference>
<dbReference type="Proteomes" id="UP001500582">
    <property type="component" value="Unassembled WGS sequence"/>
</dbReference>
<dbReference type="PANTHER" id="PTHR43682:SF1">
    <property type="entry name" value="LACTATE UTILIZATION PROTEIN C"/>
    <property type="match status" value="1"/>
</dbReference>
<reference evidence="3" key="1">
    <citation type="journal article" date="2019" name="Int. J. Syst. Evol. Microbiol.">
        <title>The Global Catalogue of Microorganisms (GCM) 10K type strain sequencing project: providing services to taxonomists for standard genome sequencing and annotation.</title>
        <authorList>
            <consortium name="The Broad Institute Genomics Platform"/>
            <consortium name="The Broad Institute Genome Sequencing Center for Infectious Disease"/>
            <person name="Wu L."/>
            <person name="Ma J."/>
        </authorList>
    </citation>
    <scope>NUCLEOTIDE SEQUENCE [LARGE SCALE GENOMIC DNA]</scope>
    <source>
        <strain evidence="3">JCM 17705</strain>
    </source>
</reference>
<name>A0ABP8FMV2_9SPHI</name>
<dbReference type="Pfam" id="PF02589">
    <property type="entry name" value="LUD_dom"/>
    <property type="match status" value="1"/>
</dbReference>
<organism evidence="2 3">
    <name type="scientific">Mucilaginibacter gynuensis</name>
    <dbReference type="NCBI Taxonomy" id="1302236"/>
    <lineage>
        <taxon>Bacteria</taxon>
        <taxon>Pseudomonadati</taxon>
        <taxon>Bacteroidota</taxon>
        <taxon>Sphingobacteriia</taxon>
        <taxon>Sphingobacteriales</taxon>
        <taxon>Sphingobacteriaceae</taxon>
        <taxon>Mucilaginibacter</taxon>
    </lineage>
</organism>
<dbReference type="EMBL" id="BAABFT010000001">
    <property type="protein sequence ID" value="GAA4307155.1"/>
    <property type="molecule type" value="Genomic_DNA"/>
</dbReference>
<evidence type="ECO:0000313" key="2">
    <source>
        <dbReference type="EMBL" id="GAA4307155.1"/>
    </source>
</evidence>
<dbReference type="RefSeq" id="WP_345208971.1">
    <property type="nucleotide sequence ID" value="NZ_BAABFT010000001.1"/>
</dbReference>
<dbReference type="InterPro" id="IPR024185">
    <property type="entry name" value="FTHF_cligase-like_sf"/>
</dbReference>